<name>A0A917UDG6_9ACTN</name>
<dbReference type="EMBL" id="BMPI01000067">
    <property type="protein sequence ID" value="GGM73847.1"/>
    <property type="molecule type" value="Genomic_DNA"/>
</dbReference>
<protein>
    <submittedName>
        <fullName evidence="3">Uncharacterized protein</fullName>
    </submittedName>
</protein>
<comment type="caution">
    <text evidence="3">The sequence shown here is derived from an EMBL/GenBank/DDBJ whole genome shotgun (WGS) entry which is preliminary data.</text>
</comment>
<gene>
    <name evidence="3" type="ORF">GCM10007977_089260</name>
</gene>
<evidence type="ECO:0000313" key="3">
    <source>
        <dbReference type="EMBL" id="GGM73847.1"/>
    </source>
</evidence>
<organism evidence="3 4">
    <name type="scientific">Dactylosporangium sucinum</name>
    <dbReference type="NCBI Taxonomy" id="1424081"/>
    <lineage>
        <taxon>Bacteria</taxon>
        <taxon>Bacillati</taxon>
        <taxon>Actinomycetota</taxon>
        <taxon>Actinomycetes</taxon>
        <taxon>Micromonosporales</taxon>
        <taxon>Micromonosporaceae</taxon>
        <taxon>Dactylosporangium</taxon>
    </lineage>
</organism>
<dbReference type="Proteomes" id="UP000642070">
    <property type="component" value="Unassembled WGS sequence"/>
</dbReference>
<dbReference type="Gene3D" id="3.40.190.10">
    <property type="entry name" value="Periplasmic binding protein-like II"/>
    <property type="match status" value="2"/>
</dbReference>
<feature type="compositionally biased region" description="Low complexity" evidence="1">
    <location>
        <begin position="849"/>
        <end position="872"/>
    </location>
</feature>
<dbReference type="RefSeq" id="WP_190256140.1">
    <property type="nucleotide sequence ID" value="NZ_BMPI01000067.1"/>
</dbReference>
<dbReference type="AlphaFoldDB" id="A0A917UDG6"/>
<accession>A0A917UDG6</accession>
<feature type="transmembrane region" description="Helical" evidence="2">
    <location>
        <begin position="892"/>
        <end position="921"/>
    </location>
</feature>
<dbReference type="SUPFAM" id="SSF53850">
    <property type="entry name" value="Periplasmic binding protein-like II"/>
    <property type="match status" value="1"/>
</dbReference>
<sequence length="924" mass="98715">MKRKRVAGLFVLLVSLGVILPGSGVYPAPTGEPEPEFTATKSMTRAHLRADGTDEVVDQKNVTVTVSQISNLRNNQQVRVRWTGAHPTHATGENPNTVTAYLQEYPVVVMQCRGVDTAQNPLTPETCWTQSIDQRRFTSYLFTQFPPWRMDRYETAANRKSLVGVPSDLPKTCDQSTINPPSRFVPFRGPAPGNIVYNPLQTRENVTCGPVLAPDMVNVEDKDAPPANTTFGATNHDGEGLAKFVVQTNEHNPSMSCSMTTLCSLVVIPIMGISCDPTAAALPPEDRPTPADLKFGEPTCRGAGKLPENTRIPINDIFQVDAAVTGTMWWSASNWRNRISVPITFGPPANLCEQAGSSLPLDIFGSEMLVQATDQWSTAFCTDPSRFKFRHVRLNEPQAKAALVASGAQGAFASLPPDEPYPIPVVSSPVAITGFAISYLIDDDKGNEYTDLKLTPRLLAKLLTQSYPTRSGLRTAWGKASGQYEGYKALAKNPLAITQDPEFRALNPAVPDAIENFLTSSTVLALSANSDVMWSLSAYIDADPEARAWLDGEKDPWDMVVNPNYKGIDLPLSSWPLLDNFVSADFSSYGGCPDMTDELAASLTPIPYLPLVASPVASLANISQRVQYALSNAHVNCTVLYNKFNIPMGVNLGAWGRQSHPRFMLGVTTLADAAFLQLNTAALQSYSSVPRTEKITNRDGRTFVEPTDDSMKAAMKFVKADATTNTWRMQYDKLVTADAAGAYPGTMPVYAVVPTANLAGENGKKLAQLLRFAADEGQSPGLGSGQLPPGYLPMTDANGFGDFRAYALRAADAVAAQTGQVPLVVPAAPAATTSPPAPPPPASNGGGSSPTTSALPETGSRPSGSASPSPSAAAVPQSAGFTALLSSGLAAWALPIAALIALSTFLIGSVTRAVTFVVTWWKAT</sequence>
<evidence type="ECO:0000313" key="4">
    <source>
        <dbReference type="Proteomes" id="UP000642070"/>
    </source>
</evidence>
<keyword evidence="2" id="KW-0472">Membrane</keyword>
<keyword evidence="2" id="KW-0812">Transmembrane</keyword>
<keyword evidence="4" id="KW-1185">Reference proteome</keyword>
<reference evidence="3" key="2">
    <citation type="submission" date="2020-09" db="EMBL/GenBank/DDBJ databases">
        <authorList>
            <person name="Sun Q."/>
            <person name="Ohkuma M."/>
        </authorList>
    </citation>
    <scope>NUCLEOTIDE SEQUENCE</scope>
    <source>
        <strain evidence="3">JCM 19831</strain>
    </source>
</reference>
<evidence type="ECO:0000256" key="1">
    <source>
        <dbReference type="SAM" id="MobiDB-lite"/>
    </source>
</evidence>
<keyword evidence="2" id="KW-1133">Transmembrane helix</keyword>
<reference evidence="3" key="1">
    <citation type="journal article" date="2014" name="Int. J. Syst. Evol. Microbiol.">
        <title>Complete genome sequence of Corynebacterium casei LMG S-19264T (=DSM 44701T), isolated from a smear-ripened cheese.</title>
        <authorList>
            <consortium name="US DOE Joint Genome Institute (JGI-PGF)"/>
            <person name="Walter F."/>
            <person name="Albersmeier A."/>
            <person name="Kalinowski J."/>
            <person name="Ruckert C."/>
        </authorList>
    </citation>
    <scope>NUCLEOTIDE SEQUENCE</scope>
    <source>
        <strain evidence="3">JCM 19831</strain>
    </source>
</reference>
<evidence type="ECO:0000256" key="2">
    <source>
        <dbReference type="SAM" id="Phobius"/>
    </source>
</evidence>
<feature type="region of interest" description="Disordered" evidence="1">
    <location>
        <begin position="828"/>
        <end position="872"/>
    </location>
</feature>
<proteinExistence type="predicted"/>